<dbReference type="InterPro" id="IPR015422">
    <property type="entry name" value="PyrdxlP-dep_Trfase_small"/>
</dbReference>
<dbReference type="AlphaFoldDB" id="A0A5J9WIL3"/>
<dbReference type="InterPro" id="IPR015424">
    <property type="entry name" value="PyrdxlP-dep_Trfase"/>
</dbReference>
<evidence type="ECO:0000259" key="14">
    <source>
        <dbReference type="Pfam" id="PF00155"/>
    </source>
</evidence>
<evidence type="ECO:0000256" key="5">
    <source>
        <dbReference type="ARBA" id="ARBA00008392"/>
    </source>
</evidence>
<dbReference type="GO" id="GO:0009825">
    <property type="term" value="P:multidimensional cell growth"/>
    <property type="evidence" value="ECO:0007669"/>
    <property type="project" value="EnsemblPlants"/>
</dbReference>
<organism evidence="15 16">
    <name type="scientific">Eragrostis curvula</name>
    <name type="common">weeping love grass</name>
    <dbReference type="NCBI Taxonomy" id="38414"/>
    <lineage>
        <taxon>Eukaryota</taxon>
        <taxon>Viridiplantae</taxon>
        <taxon>Streptophyta</taxon>
        <taxon>Embryophyta</taxon>
        <taxon>Tracheophyta</taxon>
        <taxon>Spermatophyta</taxon>
        <taxon>Magnoliopsida</taxon>
        <taxon>Liliopsida</taxon>
        <taxon>Poales</taxon>
        <taxon>Poaceae</taxon>
        <taxon>PACMAD clade</taxon>
        <taxon>Chloridoideae</taxon>
        <taxon>Eragrostideae</taxon>
        <taxon>Eragrostidinae</taxon>
        <taxon>Eragrostis</taxon>
    </lineage>
</organism>
<evidence type="ECO:0000256" key="13">
    <source>
        <dbReference type="ARBA" id="ARBA00048528"/>
    </source>
</evidence>
<name>A0A5J9WIL3_9POAL</name>
<keyword evidence="12" id="KW-0012">Acyltransferase</keyword>
<keyword evidence="9" id="KW-0663">Pyridoxal phosphate</keyword>
<dbReference type="InterPro" id="IPR015421">
    <property type="entry name" value="PyrdxlP-dep_Trfase_major"/>
</dbReference>
<keyword evidence="10" id="KW-0746">Sphingolipid metabolism</keyword>
<dbReference type="EC" id="2.3.1.50" evidence="6"/>
<evidence type="ECO:0000256" key="11">
    <source>
        <dbReference type="ARBA" id="ARBA00023098"/>
    </source>
</evidence>
<dbReference type="Pfam" id="PF00155">
    <property type="entry name" value="Aminotran_1_2"/>
    <property type="match status" value="1"/>
</dbReference>
<keyword evidence="7" id="KW-0808">Transferase</keyword>
<dbReference type="OrthoDB" id="3168162at2759"/>
<proteinExistence type="inferred from homology"/>
<reference evidence="15 16" key="1">
    <citation type="journal article" date="2019" name="Sci. Rep.">
        <title>A high-quality genome of Eragrostis curvula grass provides insights into Poaceae evolution and supports new strategies to enhance forage quality.</title>
        <authorList>
            <person name="Carballo J."/>
            <person name="Santos B.A.C.M."/>
            <person name="Zappacosta D."/>
            <person name="Garbus I."/>
            <person name="Selva J.P."/>
            <person name="Gallo C.A."/>
            <person name="Diaz A."/>
            <person name="Albertini E."/>
            <person name="Caccamo M."/>
            <person name="Echenique V."/>
        </authorList>
    </citation>
    <scope>NUCLEOTIDE SEQUENCE [LARGE SCALE GENOMIC DNA]</scope>
    <source>
        <strain evidence="16">cv. Victoria</strain>
        <tissue evidence="15">Leaf</tissue>
    </source>
</reference>
<comment type="pathway">
    <text evidence="4">Sphingolipid metabolism.</text>
</comment>
<dbReference type="GO" id="GO:0004758">
    <property type="term" value="F:serine C-palmitoyltransferase activity"/>
    <property type="evidence" value="ECO:0007669"/>
    <property type="project" value="UniProtKB-EC"/>
</dbReference>
<comment type="catalytic activity">
    <reaction evidence="13">
        <text>L-serine + hexadecanoyl-CoA + H(+) = 3-oxosphinganine + CO2 + CoA</text>
        <dbReference type="Rhea" id="RHEA:14761"/>
        <dbReference type="ChEBI" id="CHEBI:15378"/>
        <dbReference type="ChEBI" id="CHEBI:16526"/>
        <dbReference type="ChEBI" id="CHEBI:33384"/>
        <dbReference type="ChEBI" id="CHEBI:57287"/>
        <dbReference type="ChEBI" id="CHEBI:57379"/>
        <dbReference type="ChEBI" id="CHEBI:58299"/>
        <dbReference type="EC" id="2.3.1.50"/>
    </reaction>
</comment>
<keyword evidence="16" id="KW-1185">Reference proteome</keyword>
<evidence type="ECO:0000256" key="4">
    <source>
        <dbReference type="ARBA" id="ARBA00004991"/>
    </source>
</evidence>
<dbReference type="GO" id="GO:0046513">
    <property type="term" value="P:ceramide biosynthetic process"/>
    <property type="evidence" value="ECO:0007669"/>
    <property type="project" value="TreeGrafter"/>
</dbReference>
<dbReference type="Gene3D" id="3.40.640.10">
    <property type="entry name" value="Type I PLP-dependent aspartate aminotransferase-like (Major domain)"/>
    <property type="match status" value="1"/>
</dbReference>
<comment type="caution">
    <text evidence="15">The sequence shown here is derived from an EMBL/GenBank/DDBJ whole genome shotgun (WGS) entry which is preliminary data.</text>
</comment>
<evidence type="ECO:0000256" key="12">
    <source>
        <dbReference type="ARBA" id="ARBA00023315"/>
    </source>
</evidence>
<dbReference type="GO" id="GO:0046512">
    <property type="term" value="P:sphingosine biosynthetic process"/>
    <property type="evidence" value="ECO:0007669"/>
    <property type="project" value="TreeGrafter"/>
</dbReference>
<accession>A0A5J9WIL3</accession>
<keyword evidence="8" id="KW-0256">Endoplasmic reticulum</keyword>
<evidence type="ECO:0000256" key="10">
    <source>
        <dbReference type="ARBA" id="ARBA00022919"/>
    </source>
</evidence>
<dbReference type="GO" id="GO:0030170">
    <property type="term" value="F:pyridoxal phosphate binding"/>
    <property type="evidence" value="ECO:0007669"/>
    <property type="project" value="InterPro"/>
</dbReference>
<comment type="subcellular location">
    <subcellularLocation>
        <location evidence="2">Endoplasmic reticulum membrane</location>
        <topology evidence="2">Single-pass membrane protein</topology>
    </subcellularLocation>
</comment>
<sequence length="491" mass="53729">MDMALPVVNATAAALARVSAAFNAPFARAVVFGVHIDGHLVVEGLLIAVIVFQLSRKSYKPPKKPLTEKEIDELCDEWEPEPLCPPIKEGAKIDTPMLESAAGPHTIVDGKEVVNFASANYLGLVGNEKIIWVNFRTLVSVHWRNMVLVLVVHVDFMEQSVYVHLDCEQKIANFLGTPDSILYSYGISTIFSVIPAFCKKGDIIVADEGVHWAVQNGLHLSRSTVVYFKHNDMASLASTLEKLTRGNKRAEKIRRYIVVESIYQNSGQIAPLDEIVKLKEKYRFRVILEESHSFGVLGNSGRGLAEHYGVPIEKIDIITAGMGNALATDGGFCTGSVRVVDHQRLSSAGYVFSASLPPYLATAAVSAVNYLEENPSVLTNLRSNIALLHKELSDTPGLEISSHVLSPIVFLKLKKQTGSPATDLDLLETIAERMLKEDSVFIVTSKKSNLDRCKLPTGIRLFVSAGHTESDISTLSSSLKRVSASVLSDYL</sequence>
<protein>
    <recommendedName>
        <fullName evidence="6">serine C-palmitoyltransferase</fullName>
        <ecNumber evidence="6">2.3.1.50</ecNumber>
    </recommendedName>
</protein>
<dbReference type="GO" id="GO:0005789">
    <property type="term" value="C:endoplasmic reticulum membrane"/>
    <property type="evidence" value="ECO:0007669"/>
    <property type="project" value="UniProtKB-SubCell"/>
</dbReference>
<evidence type="ECO:0000256" key="8">
    <source>
        <dbReference type="ARBA" id="ARBA00022824"/>
    </source>
</evidence>
<gene>
    <name evidence="15" type="ORF">EJB05_07314</name>
</gene>
<comment type="pathway">
    <text evidence="3">Lipid metabolism; sphingolipid metabolism.</text>
</comment>
<dbReference type="Gene3D" id="3.90.1150.10">
    <property type="entry name" value="Aspartate Aminotransferase, domain 1"/>
    <property type="match status" value="1"/>
</dbReference>
<feature type="domain" description="Aminotransferase class I/classII large" evidence="14">
    <location>
        <begin position="162"/>
        <end position="475"/>
    </location>
</feature>
<keyword evidence="11" id="KW-0443">Lipid metabolism</keyword>
<dbReference type="Proteomes" id="UP000324897">
    <property type="component" value="Chromosome 5"/>
</dbReference>
<evidence type="ECO:0000256" key="1">
    <source>
        <dbReference type="ARBA" id="ARBA00001933"/>
    </source>
</evidence>
<evidence type="ECO:0000256" key="9">
    <source>
        <dbReference type="ARBA" id="ARBA00022898"/>
    </source>
</evidence>
<dbReference type="GO" id="GO:0009793">
    <property type="term" value="P:embryo development ending in seed dormancy"/>
    <property type="evidence" value="ECO:0007669"/>
    <property type="project" value="EnsemblPlants"/>
</dbReference>
<evidence type="ECO:0000256" key="7">
    <source>
        <dbReference type="ARBA" id="ARBA00022679"/>
    </source>
</evidence>
<dbReference type="Gramene" id="TVU47707">
    <property type="protein sequence ID" value="TVU47707"/>
    <property type="gene ID" value="EJB05_07314"/>
</dbReference>
<dbReference type="SUPFAM" id="SSF53383">
    <property type="entry name" value="PLP-dependent transferases"/>
    <property type="match status" value="1"/>
</dbReference>
<dbReference type="PANTHER" id="PTHR13693:SF2">
    <property type="entry name" value="SERINE PALMITOYLTRANSFERASE 1"/>
    <property type="match status" value="1"/>
</dbReference>
<dbReference type="GO" id="GO:0043067">
    <property type="term" value="P:regulation of programmed cell death"/>
    <property type="evidence" value="ECO:0007669"/>
    <property type="project" value="EnsemblPlants"/>
</dbReference>
<comment type="similarity">
    <text evidence="5">Belongs to the class-II pyridoxal-phosphate-dependent aminotransferase family.</text>
</comment>
<evidence type="ECO:0000256" key="6">
    <source>
        <dbReference type="ARBA" id="ARBA00013220"/>
    </source>
</evidence>
<dbReference type="InterPro" id="IPR004839">
    <property type="entry name" value="Aminotransferase_I/II_large"/>
</dbReference>
<evidence type="ECO:0000256" key="2">
    <source>
        <dbReference type="ARBA" id="ARBA00004389"/>
    </source>
</evidence>
<dbReference type="EMBL" id="RWGY01000004">
    <property type="protein sequence ID" value="TVU47707.1"/>
    <property type="molecule type" value="Genomic_DNA"/>
</dbReference>
<dbReference type="PANTHER" id="PTHR13693">
    <property type="entry name" value="CLASS II AMINOTRANSFERASE/8-AMINO-7-OXONONANOATE SYNTHASE"/>
    <property type="match status" value="1"/>
</dbReference>
<evidence type="ECO:0000313" key="15">
    <source>
        <dbReference type="EMBL" id="TVU47707.1"/>
    </source>
</evidence>
<evidence type="ECO:0000313" key="16">
    <source>
        <dbReference type="Proteomes" id="UP000324897"/>
    </source>
</evidence>
<dbReference type="InterPro" id="IPR050087">
    <property type="entry name" value="AON_synthase_class-II"/>
</dbReference>
<comment type="cofactor">
    <cofactor evidence="1">
        <name>pyridoxal 5'-phosphate</name>
        <dbReference type="ChEBI" id="CHEBI:597326"/>
    </cofactor>
</comment>
<evidence type="ECO:0000256" key="3">
    <source>
        <dbReference type="ARBA" id="ARBA00004760"/>
    </source>
</evidence>